<feature type="transmembrane region" description="Helical" evidence="9">
    <location>
        <begin position="12"/>
        <end position="34"/>
    </location>
</feature>
<name>A0AA85BWW8_9TREM</name>
<evidence type="ECO:0000256" key="9">
    <source>
        <dbReference type="SAM" id="Phobius"/>
    </source>
</evidence>
<protein>
    <recommendedName>
        <fullName evidence="6">lysoplasmalogenase</fullName>
        <ecNumber evidence="6">3.3.2.2</ecNumber>
    </recommendedName>
</protein>
<comment type="catalytic activity">
    <reaction evidence="8">
        <text>a 1-O-(1Z-alkenyl)-sn-glycero-3-phosphocholine + H2O = a 2,3-saturated aldehyde + sn-glycerol 3-phosphocholine</text>
        <dbReference type="Rhea" id="RHEA:22544"/>
        <dbReference type="ChEBI" id="CHEBI:15377"/>
        <dbReference type="ChEBI" id="CHEBI:16870"/>
        <dbReference type="ChEBI" id="CHEBI:73359"/>
        <dbReference type="ChEBI" id="CHEBI:77287"/>
        <dbReference type="EC" id="3.3.2.2"/>
    </reaction>
</comment>
<comment type="similarity">
    <text evidence="2">Belongs to the TMEM86 family.</text>
</comment>
<comment type="catalytic activity">
    <reaction evidence="7">
        <text>a 1-O-(1Z-alkenyl)-sn-glycero-3-phosphoethanolamine + H2O = a 2,3-saturated aldehyde + sn-glycero-3-phosphoethanolamine</text>
        <dbReference type="Rhea" id="RHEA:16905"/>
        <dbReference type="ChEBI" id="CHEBI:15377"/>
        <dbReference type="ChEBI" id="CHEBI:73359"/>
        <dbReference type="ChEBI" id="CHEBI:77288"/>
        <dbReference type="ChEBI" id="CHEBI:143890"/>
        <dbReference type="EC" id="3.3.2.2"/>
    </reaction>
</comment>
<evidence type="ECO:0000256" key="3">
    <source>
        <dbReference type="ARBA" id="ARBA00022692"/>
    </source>
</evidence>
<evidence type="ECO:0000256" key="8">
    <source>
        <dbReference type="ARBA" id="ARBA00049560"/>
    </source>
</evidence>
<evidence type="ECO:0000313" key="12">
    <source>
        <dbReference type="WBParaSite" id="SMTH1_78650.1"/>
    </source>
</evidence>
<proteinExistence type="inferred from homology"/>
<dbReference type="GO" id="GO:0016020">
    <property type="term" value="C:membrane"/>
    <property type="evidence" value="ECO:0007669"/>
    <property type="project" value="UniProtKB-SubCell"/>
</dbReference>
<comment type="subcellular location">
    <subcellularLocation>
        <location evidence="1">Membrane</location>
        <topology evidence="1">Multi-pass membrane protein</topology>
    </subcellularLocation>
</comment>
<keyword evidence="4 9" id="KW-1133">Transmembrane helix</keyword>
<dbReference type="Pfam" id="PF07947">
    <property type="entry name" value="YhhN"/>
    <property type="match status" value="1"/>
</dbReference>
<feature type="transmembrane region" description="Helical" evidence="9">
    <location>
        <begin position="120"/>
        <end position="138"/>
    </location>
</feature>
<accession>A0AA85BWW8</accession>
<evidence type="ECO:0000313" key="10">
    <source>
        <dbReference type="Proteomes" id="UP000050791"/>
    </source>
</evidence>
<feature type="transmembrane region" description="Helical" evidence="9">
    <location>
        <begin position="144"/>
        <end position="164"/>
    </location>
</feature>
<sequence>MLTFEPISRIAVVKCLGPRLVLFFKTFALFYVLYPKYESTVGYCVFKCAPILSLVAFVYMYGVKIPNNQAYSLKIFLGLLFSCLGDAFLVWPSLLIPGMAMFAITHILYIYAFGFQRLKLSILFILLPILLCVCVSVKEGLDGINTLVIPAYGLILVIMVWRALAQLTKHEYSIPWTCIASAVGGLLFGVSDTILGICLFSSDISSFKCNLILPTYYAGQLLISVSVVDSHLTSIKTSPYHEDKKQL</sequence>
<evidence type="ECO:0000256" key="7">
    <source>
        <dbReference type="ARBA" id="ARBA00049458"/>
    </source>
</evidence>
<feature type="transmembrane region" description="Helical" evidence="9">
    <location>
        <begin position="176"/>
        <end position="202"/>
    </location>
</feature>
<reference evidence="11 12" key="1">
    <citation type="submission" date="2023-11" db="UniProtKB">
        <authorList>
            <consortium name="WormBaseParasite"/>
        </authorList>
    </citation>
    <scope>IDENTIFICATION</scope>
</reference>
<keyword evidence="3 9" id="KW-0812">Transmembrane</keyword>
<feature type="transmembrane region" description="Helical" evidence="9">
    <location>
        <begin position="40"/>
        <end position="59"/>
    </location>
</feature>
<evidence type="ECO:0000256" key="2">
    <source>
        <dbReference type="ARBA" id="ARBA00007375"/>
    </source>
</evidence>
<dbReference type="WBParaSite" id="SMTH1_78650.1">
    <property type="protein sequence ID" value="SMTH1_78650.1"/>
    <property type="gene ID" value="SMTH1_78650"/>
</dbReference>
<evidence type="ECO:0000256" key="1">
    <source>
        <dbReference type="ARBA" id="ARBA00004141"/>
    </source>
</evidence>
<keyword evidence="5 9" id="KW-0472">Membrane</keyword>
<dbReference type="PANTHER" id="PTHR31885">
    <property type="entry name" value="GH04784P"/>
    <property type="match status" value="1"/>
</dbReference>
<organism evidence="10 11">
    <name type="scientific">Schistosoma mattheei</name>
    <dbReference type="NCBI Taxonomy" id="31246"/>
    <lineage>
        <taxon>Eukaryota</taxon>
        <taxon>Metazoa</taxon>
        <taxon>Spiralia</taxon>
        <taxon>Lophotrochozoa</taxon>
        <taxon>Platyhelminthes</taxon>
        <taxon>Trematoda</taxon>
        <taxon>Digenea</taxon>
        <taxon>Strigeidida</taxon>
        <taxon>Schistosomatoidea</taxon>
        <taxon>Schistosomatidae</taxon>
        <taxon>Schistosoma</taxon>
    </lineage>
</organism>
<dbReference type="Proteomes" id="UP000050791">
    <property type="component" value="Unassembled WGS sequence"/>
</dbReference>
<dbReference type="InterPro" id="IPR012506">
    <property type="entry name" value="TMEM86B-like"/>
</dbReference>
<dbReference type="EC" id="3.3.2.2" evidence="6"/>
<dbReference type="WBParaSite" id="SMTH1_78630.1">
    <property type="protein sequence ID" value="SMTH1_78630.1"/>
    <property type="gene ID" value="SMTH1_78630"/>
</dbReference>
<evidence type="ECO:0000256" key="4">
    <source>
        <dbReference type="ARBA" id="ARBA00022989"/>
    </source>
</evidence>
<feature type="transmembrane region" description="Helical" evidence="9">
    <location>
        <begin position="95"/>
        <end position="113"/>
    </location>
</feature>
<dbReference type="AlphaFoldDB" id="A0AA85BWW8"/>
<evidence type="ECO:0000313" key="11">
    <source>
        <dbReference type="WBParaSite" id="SMTH1_78630.1"/>
    </source>
</evidence>
<dbReference type="PANTHER" id="PTHR31885:SF6">
    <property type="entry name" value="GH04784P"/>
    <property type="match status" value="1"/>
</dbReference>
<evidence type="ECO:0000256" key="5">
    <source>
        <dbReference type="ARBA" id="ARBA00023136"/>
    </source>
</evidence>
<evidence type="ECO:0000256" key="6">
    <source>
        <dbReference type="ARBA" id="ARBA00035673"/>
    </source>
</evidence>
<dbReference type="GO" id="GO:0047408">
    <property type="term" value="F:alkenylglycerophosphocholine hydrolase activity"/>
    <property type="evidence" value="ECO:0007669"/>
    <property type="project" value="UniProtKB-EC"/>
</dbReference>